<dbReference type="GO" id="GO:0009507">
    <property type="term" value="C:chloroplast"/>
    <property type="evidence" value="ECO:0007669"/>
    <property type="project" value="TreeGrafter"/>
</dbReference>
<dbReference type="PANTHER" id="PTHR43885:SF1">
    <property type="entry name" value="SUPERFAMILY HYDROLASE, PUTATIVE (AFU_ORTHOLOGUE AFUA_4G13290)-RELATED"/>
    <property type="match status" value="1"/>
</dbReference>
<dbReference type="AlphaFoldDB" id="A0AAP0CSB3"/>
<reference evidence="1 2" key="1">
    <citation type="submission" date="2024-04" db="EMBL/GenBank/DDBJ databases">
        <title>The reference genome of an endangered Asteraceae, Deinandra increscens subsp. villosa, native to the Central Coast of California.</title>
        <authorList>
            <person name="Guilliams M."/>
            <person name="Hasenstab-Lehman K."/>
            <person name="Meyer R."/>
            <person name="Mcevoy S."/>
        </authorList>
    </citation>
    <scope>NUCLEOTIDE SEQUENCE [LARGE SCALE GENOMIC DNA]</scope>
    <source>
        <tissue evidence="1">Leaf</tissue>
    </source>
</reference>
<accession>A0AAP0CSB3</accession>
<proteinExistence type="predicted"/>
<name>A0AAP0CSB3_9ASTR</name>
<dbReference type="Proteomes" id="UP001408789">
    <property type="component" value="Unassembled WGS sequence"/>
</dbReference>
<gene>
    <name evidence="1" type="ORF">SSX86_023276</name>
</gene>
<sequence length="95" mass="10596">MLHSYLPPLFSRASSSTAMSLQSAIKSRIRGVVFDMDGTLTVPVIDFPAMYKAILGKDRYFSVIASSPSGIDILQHIEQWSPDKQQKAYEIIADF</sequence>
<organism evidence="1 2">
    <name type="scientific">Deinandra increscens subsp. villosa</name>
    <dbReference type="NCBI Taxonomy" id="3103831"/>
    <lineage>
        <taxon>Eukaryota</taxon>
        <taxon>Viridiplantae</taxon>
        <taxon>Streptophyta</taxon>
        <taxon>Embryophyta</taxon>
        <taxon>Tracheophyta</taxon>
        <taxon>Spermatophyta</taxon>
        <taxon>Magnoliopsida</taxon>
        <taxon>eudicotyledons</taxon>
        <taxon>Gunneridae</taxon>
        <taxon>Pentapetalae</taxon>
        <taxon>asterids</taxon>
        <taxon>campanulids</taxon>
        <taxon>Asterales</taxon>
        <taxon>Asteraceae</taxon>
        <taxon>Asteroideae</taxon>
        <taxon>Heliantheae alliance</taxon>
        <taxon>Madieae</taxon>
        <taxon>Madiinae</taxon>
        <taxon>Deinandra</taxon>
    </lineage>
</organism>
<evidence type="ECO:0000313" key="2">
    <source>
        <dbReference type="Proteomes" id="UP001408789"/>
    </source>
</evidence>
<dbReference type="InterPro" id="IPR036412">
    <property type="entry name" value="HAD-like_sf"/>
</dbReference>
<comment type="caution">
    <text evidence="1">The sequence shown here is derived from an EMBL/GenBank/DDBJ whole genome shotgun (WGS) entry which is preliminary data.</text>
</comment>
<dbReference type="PANTHER" id="PTHR43885">
    <property type="entry name" value="HALOACID DEHALOGENASE-LIKE HYDROLASE"/>
    <property type="match status" value="1"/>
</dbReference>
<protein>
    <submittedName>
        <fullName evidence="1">Uncharacterized protein</fullName>
    </submittedName>
</protein>
<dbReference type="EMBL" id="JBCNJP010000023">
    <property type="protein sequence ID" value="KAK9058434.1"/>
    <property type="molecule type" value="Genomic_DNA"/>
</dbReference>
<keyword evidence="2" id="KW-1185">Reference proteome</keyword>
<dbReference type="SUPFAM" id="SSF56784">
    <property type="entry name" value="HAD-like"/>
    <property type="match status" value="1"/>
</dbReference>
<evidence type="ECO:0000313" key="1">
    <source>
        <dbReference type="EMBL" id="KAK9058434.1"/>
    </source>
</evidence>